<evidence type="ECO:0000256" key="1">
    <source>
        <dbReference type="SAM" id="MobiDB-lite"/>
    </source>
</evidence>
<name>A0A8T2MU38_9TELE</name>
<organism evidence="2 3">
    <name type="scientific">Albula glossodonta</name>
    <name type="common">roundjaw bonefish</name>
    <dbReference type="NCBI Taxonomy" id="121402"/>
    <lineage>
        <taxon>Eukaryota</taxon>
        <taxon>Metazoa</taxon>
        <taxon>Chordata</taxon>
        <taxon>Craniata</taxon>
        <taxon>Vertebrata</taxon>
        <taxon>Euteleostomi</taxon>
        <taxon>Actinopterygii</taxon>
        <taxon>Neopterygii</taxon>
        <taxon>Teleostei</taxon>
        <taxon>Albuliformes</taxon>
        <taxon>Albulidae</taxon>
        <taxon>Albula</taxon>
    </lineage>
</organism>
<comment type="caution">
    <text evidence="2">The sequence shown here is derived from an EMBL/GenBank/DDBJ whole genome shotgun (WGS) entry which is preliminary data.</text>
</comment>
<protein>
    <submittedName>
        <fullName evidence="2">Uncharacterized protein</fullName>
    </submittedName>
</protein>
<dbReference type="EMBL" id="JAFBMS010000389">
    <property type="protein sequence ID" value="KAG9331086.1"/>
    <property type="molecule type" value="Genomic_DNA"/>
</dbReference>
<evidence type="ECO:0000313" key="2">
    <source>
        <dbReference type="EMBL" id="KAG9331086.1"/>
    </source>
</evidence>
<sequence length="90" mass="9690">MGLNPTEKDFKCTVILKETATSAVQACRYVVRKIRAAASGEEQPEKPKKTSCSISKTWKGEESQSEGAESSLRPALQGGAKDQQVEQCGS</sequence>
<dbReference type="Proteomes" id="UP000824540">
    <property type="component" value="Unassembled WGS sequence"/>
</dbReference>
<evidence type="ECO:0000313" key="3">
    <source>
        <dbReference type="Proteomes" id="UP000824540"/>
    </source>
</evidence>
<accession>A0A8T2MU38</accession>
<proteinExistence type="predicted"/>
<keyword evidence="3" id="KW-1185">Reference proteome</keyword>
<reference evidence="2" key="1">
    <citation type="thesis" date="2021" institute="BYU ScholarsArchive" country="Provo, UT, USA">
        <title>Applications of and Algorithms for Genome Assembly and Genomic Analyses with an Emphasis on Marine Teleosts.</title>
        <authorList>
            <person name="Pickett B.D."/>
        </authorList>
    </citation>
    <scope>NUCLEOTIDE SEQUENCE</scope>
    <source>
        <strain evidence="2">HI-2016</strain>
    </source>
</reference>
<feature type="region of interest" description="Disordered" evidence="1">
    <location>
        <begin position="38"/>
        <end position="90"/>
    </location>
</feature>
<dbReference type="OrthoDB" id="8893913at2759"/>
<gene>
    <name evidence="2" type="ORF">JZ751_020284</name>
</gene>
<dbReference type="AlphaFoldDB" id="A0A8T2MU38"/>